<keyword evidence="1" id="KW-0472">Membrane</keyword>
<keyword evidence="1" id="KW-1133">Transmembrane helix</keyword>
<gene>
    <name evidence="2" type="ORF">JETT_1485</name>
</gene>
<proteinExistence type="predicted"/>
<evidence type="ECO:0000313" key="2">
    <source>
        <dbReference type="EMBL" id="TLD42242.1"/>
    </source>
</evidence>
<evidence type="ECO:0000313" key="3">
    <source>
        <dbReference type="Proteomes" id="UP000319783"/>
    </source>
</evidence>
<keyword evidence="1" id="KW-0812">Transmembrane</keyword>
<comment type="caution">
    <text evidence="2">The sequence shown here is derived from an EMBL/GenBank/DDBJ whole genome shotgun (WGS) entry which is preliminary data.</text>
</comment>
<dbReference type="AlphaFoldDB" id="A0A533QC46"/>
<name>A0A533QC46_9BACT</name>
<dbReference type="EMBL" id="SULG01000024">
    <property type="protein sequence ID" value="TLD42242.1"/>
    <property type="molecule type" value="Genomic_DNA"/>
</dbReference>
<sequence length="266" mass="30486">MSPKNFLFKYVEKFVLGIAVGYFIYTVFSASMILKRKTHKVNTKLQSLSDVIERKLKMSGPPAISTKFEEAMQLELRFATPPKANFLQQFQVFRKPAKGESISDITMEDLLKKAELQAYPHLKVDVPGDREFIFKGGTPELALIQVRRLYKDVWWTKSFIVEKGKTIGEKKTIRGETIDFDTRCKLIEIAPFAQKPLMMKRSSILRDKENNFLGTSLTEEAEMISASKIVFEYKKGKSYDLWIGEFVNLGTETVIVHPLTNTSLTH</sequence>
<dbReference type="Proteomes" id="UP000319783">
    <property type="component" value="Unassembled WGS sequence"/>
</dbReference>
<evidence type="ECO:0000256" key="1">
    <source>
        <dbReference type="SAM" id="Phobius"/>
    </source>
</evidence>
<reference evidence="2 3" key="1">
    <citation type="submission" date="2019-04" db="EMBL/GenBank/DDBJ databases">
        <title>Genome of a novel bacterium Candidatus Jettenia ecosi reconstructed from metagenome of an anammox bioreactor.</title>
        <authorList>
            <person name="Mardanov A.V."/>
            <person name="Beletsky A.V."/>
            <person name="Ravin N.V."/>
            <person name="Botchkova E.A."/>
            <person name="Litti Y.V."/>
            <person name="Nozhevnikova A.N."/>
        </authorList>
    </citation>
    <scope>NUCLEOTIDE SEQUENCE [LARGE SCALE GENOMIC DNA]</scope>
    <source>
        <strain evidence="2">J2</strain>
    </source>
</reference>
<accession>A0A533QC46</accession>
<protein>
    <submittedName>
        <fullName evidence="2">Uncharacterized protein</fullName>
    </submittedName>
</protein>
<feature type="transmembrane region" description="Helical" evidence="1">
    <location>
        <begin position="14"/>
        <end position="34"/>
    </location>
</feature>
<organism evidence="2 3">
    <name type="scientific">Candidatus Jettenia ecosi</name>
    <dbReference type="NCBI Taxonomy" id="2494326"/>
    <lineage>
        <taxon>Bacteria</taxon>
        <taxon>Pseudomonadati</taxon>
        <taxon>Planctomycetota</taxon>
        <taxon>Candidatus Brocadiia</taxon>
        <taxon>Candidatus Brocadiales</taxon>
        <taxon>Candidatus Brocadiaceae</taxon>
        <taxon>Candidatus Jettenia</taxon>
    </lineage>
</organism>